<evidence type="ECO:0000313" key="1">
    <source>
        <dbReference type="EMBL" id="SEA75916.1"/>
    </source>
</evidence>
<dbReference type="EMBL" id="FNRI01000006">
    <property type="protein sequence ID" value="SEA75916.1"/>
    <property type="molecule type" value="Genomic_DNA"/>
</dbReference>
<accession>A0A1H4DTI6</accession>
<proteinExistence type="predicted"/>
<sequence length="349" mass="38356">MKKILATLLAAAALAGCYDEYVKDYDYSGVYIAYQYDLRTFVVGEGMKFTVGSVLAGVMDNERDRSVYYALDDELVTGDLAPFNGLDELGQPSAPFTAFDVMSGKSTSGTVSQSYVTAAVKASGIKKLTPLPREYFTVSNDEKMTIRRGRHTGTITVQADSAAFLADAQASRNPYYAVGFRITSADADTILLSKSFEVIAVRYENKLFGNYYHGGVTQVVNAQGEELSKEVYPTAVPSDEGTHGIYTLTTDAPDALTTNYIGTKEGSVRLTLDGKEIRVSGSVDGSKEIEDLGSGFNGARLLQNRKLYLHYRYPNGDGTFTEVRDTLTFRNRIRDGVNEWQDENPKNYN</sequence>
<dbReference type="STRING" id="1033731.SAMN05444145_10629"/>
<dbReference type="PROSITE" id="PS51257">
    <property type="entry name" value="PROKAR_LIPOPROTEIN"/>
    <property type="match status" value="1"/>
</dbReference>
<organism evidence="1 2">
    <name type="scientific">Alistipes timonensis JC136</name>
    <dbReference type="NCBI Taxonomy" id="1033731"/>
    <lineage>
        <taxon>Bacteria</taxon>
        <taxon>Pseudomonadati</taxon>
        <taxon>Bacteroidota</taxon>
        <taxon>Bacteroidia</taxon>
        <taxon>Bacteroidales</taxon>
        <taxon>Rikenellaceae</taxon>
        <taxon>Alistipes</taxon>
    </lineage>
</organism>
<protein>
    <submittedName>
        <fullName evidence="1">Uncharacterized protein</fullName>
    </submittedName>
</protein>
<dbReference type="Gene3D" id="2.60.40.1740">
    <property type="entry name" value="hypothetical protein (bacova_03559)"/>
    <property type="match status" value="2"/>
</dbReference>
<reference evidence="1 2" key="1">
    <citation type="submission" date="2016-10" db="EMBL/GenBank/DDBJ databases">
        <authorList>
            <person name="de Groot N.N."/>
        </authorList>
    </citation>
    <scope>NUCLEOTIDE SEQUENCE [LARGE SCALE GENOMIC DNA]</scope>
    <source>
        <strain evidence="1 2">DSM 25383</strain>
    </source>
</reference>
<dbReference type="Proteomes" id="UP000183253">
    <property type="component" value="Unassembled WGS sequence"/>
</dbReference>
<gene>
    <name evidence="1" type="ORF">SAMN05444145_10629</name>
</gene>
<keyword evidence="2" id="KW-1185">Reference proteome</keyword>
<dbReference type="RefSeq" id="WP_010266839.1">
    <property type="nucleotide sequence ID" value="NZ_CAEG01000021.1"/>
</dbReference>
<evidence type="ECO:0000313" key="2">
    <source>
        <dbReference type="Proteomes" id="UP000183253"/>
    </source>
</evidence>
<name>A0A1H4DTI6_9BACT</name>
<dbReference type="OrthoDB" id="1041979at2"/>
<dbReference type="AlphaFoldDB" id="A0A1H4DTI6"/>